<sequence length="199" mass="22733">MVETSEIVQLLEIENEYDFEMIDLMASAAKETIKGSVGSGTGLYFENSQLYKLAVLFLTNYYYRTRSATTEKQVTEIPFGFQQFILQLKGIDFAQVEQDYTIFYPIVSIESAMLMLRLDSVYEPYLELLVQASIEYIVNAVGIAETGFYEKSSNFKLGVILLTDHFYKLRMFGSTKSVFEIPNGVNSIILKLKGDYLCR</sequence>
<dbReference type="RefSeq" id="WP_135026510.1">
    <property type="nucleotide sequence ID" value="NZ_NROV01000016.1"/>
</dbReference>
<organism evidence="1 2">
    <name type="scientific">Carnobacterium divergens</name>
    <name type="common">Lactobacillus divergens</name>
    <dbReference type="NCBI Taxonomy" id="2748"/>
    <lineage>
        <taxon>Bacteria</taxon>
        <taxon>Bacillati</taxon>
        <taxon>Bacillota</taxon>
        <taxon>Bacilli</taxon>
        <taxon>Lactobacillales</taxon>
        <taxon>Carnobacteriaceae</taxon>
        <taxon>Carnobacterium</taxon>
    </lineage>
</organism>
<dbReference type="AlphaFoldDB" id="A0A7Z8CWE4"/>
<dbReference type="NCBIfam" id="TIGR01560">
    <property type="entry name" value="put_DNA_pack"/>
    <property type="match status" value="2"/>
</dbReference>
<comment type="caution">
    <text evidence="1">The sequence shown here is derived from an EMBL/GenBank/DDBJ whole genome shotgun (WGS) entry which is preliminary data.</text>
</comment>
<accession>A0A7Z8CWE4</accession>
<evidence type="ECO:0000313" key="2">
    <source>
        <dbReference type="Proteomes" id="UP000297938"/>
    </source>
</evidence>
<dbReference type="CDD" id="cd08054">
    <property type="entry name" value="gp6"/>
    <property type="match status" value="2"/>
</dbReference>
<protein>
    <submittedName>
        <fullName evidence="1">Uncharacterized protein</fullName>
    </submittedName>
</protein>
<dbReference type="Proteomes" id="UP000297938">
    <property type="component" value="Unassembled WGS sequence"/>
</dbReference>
<gene>
    <name evidence="1" type="ORF">CKN69_11675</name>
</gene>
<name>A0A7Z8CWE4_CARDV</name>
<dbReference type="Gene3D" id="1.10.3230.30">
    <property type="entry name" value="Phage gp6-like head-tail connector protein"/>
    <property type="match status" value="1"/>
</dbReference>
<evidence type="ECO:0000313" key="1">
    <source>
        <dbReference type="EMBL" id="TFJ23561.1"/>
    </source>
</evidence>
<reference evidence="1 2" key="1">
    <citation type="journal article" date="2018" name="Int. J. Food Microbiol.">
        <title>Growth of Carnobacterium spp. isolated from chilled vacuum-packaged meat under relevant acidic conditions.</title>
        <authorList>
            <person name="Zhang P."/>
            <person name="Badoni M."/>
            <person name="Ganzle M."/>
            <person name="Yang X."/>
        </authorList>
    </citation>
    <scope>NUCLEOTIDE SEQUENCE [LARGE SCALE GENOMIC DNA]</scope>
    <source>
        <strain evidence="1 2">B2</strain>
    </source>
</reference>
<dbReference type="InterPro" id="IPR006450">
    <property type="entry name" value="Phage_HK97_gp6-like"/>
</dbReference>
<proteinExistence type="predicted"/>
<dbReference type="EMBL" id="NRPP01000018">
    <property type="protein sequence ID" value="TFJ23561.1"/>
    <property type="molecule type" value="Genomic_DNA"/>
</dbReference>